<accession>A0A9J7KKD9</accession>
<evidence type="ECO:0000256" key="2">
    <source>
        <dbReference type="ARBA" id="ARBA00006991"/>
    </source>
</evidence>
<evidence type="ECO:0000256" key="9">
    <source>
        <dbReference type="ARBA" id="ARBA00023163"/>
    </source>
</evidence>
<evidence type="ECO:0000256" key="10">
    <source>
        <dbReference type="ARBA" id="ARBA00023242"/>
    </source>
</evidence>
<name>A0A9J7KKD9_BRAFL</name>
<dbReference type="Proteomes" id="UP000001554">
    <property type="component" value="Chromosome 19"/>
</dbReference>
<evidence type="ECO:0000256" key="11">
    <source>
        <dbReference type="PROSITE-ProRule" id="PRU00042"/>
    </source>
</evidence>
<evidence type="ECO:0000313" key="15">
    <source>
        <dbReference type="RefSeq" id="XP_035663253.1"/>
    </source>
</evidence>
<evidence type="ECO:0000256" key="3">
    <source>
        <dbReference type="ARBA" id="ARBA00022723"/>
    </source>
</evidence>
<keyword evidence="8" id="KW-0238">DNA-binding</keyword>
<keyword evidence="4" id="KW-0677">Repeat</keyword>
<keyword evidence="3" id="KW-0479">Metal-binding</keyword>
<keyword evidence="14" id="KW-1185">Reference proteome</keyword>
<reference evidence="14" key="1">
    <citation type="journal article" date="2020" name="Nat. Ecol. Evol.">
        <title>Deeply conserved synteny resolves early events in vertebrate evolution.</title>
        <authorList>
            <person name="Simakov O."/>
            <person name="Marletaz F."/>
            <person name="Yue J.X."/>
            <person name="O'Connell B."/>
            <person name="Jenkins J."/>
            <person name="Brandt A."/>
            <person name="Calef R."/>
            <person name="Tung C.H."/>
            <person name="Huang T.K."/>
            <person name="Schmutz J."/>
            <person name="Satoh N."/>
            <person name="Yu J.K."/>
            <person name="Putnam N.H."/>
            <person name="Green R.E."/>
            <person name="Rokhsar D.S."/>
        </authorList>
    </citation>
    <scope>NUCLEOTIDE SEQUENCE [LARGE SCALE GENOMIC DNA]</scope>
    <source>
        <strain evidence="14">S238N-H82</strain>
    </source>
</reference>
<sequence length="448" mass="51366">MTKQQEFICGLSREVTISVLPRLNMEELMFELNRRIQILDKENSMKDRLVSILRDVMLEEYRLLERRNSEVSSPNKTPIPVQDQETATMAMQENVLTENAETTLSETSSPYASQQSFGPDIVIKTESEANNEVLMHTKDLELHLNQIQLKVSQQLQLCNMHSRGPPTLPTSEKPLPQMYSTDGCNIKEEEAAMTTVDEAARACHDELNIDTPICIAQLQDTLNSMNSAYSETICEEAPSASCHLPPDHGDIHVKMECHVSEDNQIRQMSQASNPDQTEHYTDDRENGFNQTLINSGHELSGKDSSKETPLTSCQPTSDQDCENMTFLPQDNDSRVDSKRYVCEVCGFNTTHARYLTKHAKRHSGEKPFLCGECGYRARYKYQLVEHMRTHTGEKPFRCKECDYRTAYKGDISKHMRCHTDERPYSCQDCDYRTKVRSDLAKHMRHKHQ</sequence>
<dbReference type="SUPFAM" id="SSF57667">
    <property type="entry name" value="beta-beta-alpha zinc fingers"/>
    <property type="match status" value="2"/>
</dbReference>
<protein>
    <submittedName>
        <fullName evidence="15">Zinc finger protein 567-like</fullName>
    </submittedName>
</protein>
<keyword evidence="7" id="KW-0805">Transcription regulation</keyword>
<proteinExistence type="inferred from homology"/>
<keyword evidence="9" id="KW-0804">Transcription</keyword>
<evidence type="ECO:0000256" key="6">
    <source>
        <dbReference type="ARBA" id="ARBA00022833"/>
    </source>
</evidence>
<dbReference type="AlphaFoldDB" id="A0A9J7KKD9"/>
<dbReference type="PANTHER" id="PTHR24394">
    <property type="entry name" value="ZINC FINGER PROTEIN"/>
    <property type="match status" value="1"/>
</dbReference>
<evidence type="ECO:0000256" key="5">
    <source>
        <dbReference type="ARBA" id="ARBA00022771"/>
    </source>
</evidence>
<organism evidence="14 15">
    <name type="scientific">Branchiostoma floridae</name>
    <name type="common">Florida lancelet</name>
    <name type="synonym">Amphioxus</name>
    <dbReference type="NCBI Taxonomy" id="7739"/>
    <lineage>
        <taxon>Eukaryota</taxon>
        <taxon>Metazoa</taxon>
        <taxon>Chordata</taxon>
        <taxon>Cephalochordata</taxon>
        <taxon>Leptocardii</taxon>
        <taxon>Amphioxiformes</taxon>
        <taxon>Branchiostomatidae</taxon>
        <taxon>Branchiostoma</taxon>
    </lineage>
</organism>
<feature type="domain" description="C2H2-type" evidence="13">
    <location>
        <begin position="424"/>
        <end position="448"/>
    </location>
</feature>
<evidence type="ECO:0000256" key="7">
    <source>
        <dbReference type="ARBA" id="ARBA00023015"/>
    </source>
</evidence>
<evidence type="ECO:0000256" key="1">
    <source>
        <dbReference type="ARBA" id="ARBA00004123"/>
    </source>
</evidence>
<feature type="compositionally biased region" description="Polar residues" evidence="12">
    <location>
        <begin position="265"/>
        <end position="275"/>
    </location>
</feature>
<feature type="domain" description="C2H2-type" evidence="13">
    <location>
        <begin position="368"/>
        <end position="395"/>
    </location>
</feature>
<feature type="compositionally biased region" description="Polar residues" evidence="12">
    <location>
        <begin position="307"/>
        <end position="317"/>
    </location>
</feature>
<gene>
    <name evidence="15" type="primary">LOC118406962</name>
</gene>
<dbReference type="KEGG" id="bfo:118406962"/>
<dbReference type="InterPro" id="IPR036236">
    <property type="entry name" value="Znf_C2H2_sf"/>
</dbReference>
<dbReference type="GO" id="GO:0000981">
    <property type="term" value="F:DNA-binding transcription factor activity, RNA polymerase II-specific"/>
    <property type="evidence" value="ECO:0000318"/>
    <property type="project" value="GO_Central"/>
</dbReference>
<dbReference type="Pfam" id="PF00096">
    <property type="entry name" value="zf-C2H2"/>
    <property type="match status" value="2"/>
</dbReference>
<dbReference type="OrthoDB" id="10004641at2759"/>
<evidence type="ECO:0000256" key="12">
    <source>
        <dbReference type="SAM" id="MobiDB-lite"/>
    </source>
</evidence>
<evidence type="ECO:0000313" key="14">
    <source>
        <dbReference type="Proteomes" id="UP000001554"/>
    </source>
</evidence>
<dbReference type="GO" id="GO:0008270">
    <property type="term" value="F:zinc ion binding"/>
    <property type="evidence" value="ECO:0007669"/>
    <property type="project" value="UniProtKB-KW"/>
</dbReference>
<evidence type="ECO:0000256" key="4">
    <source>
        <dbReference type="ARBA" id="ARBA00022737"/>
    </source>
</evidence>
<keyword evidence="5 11" id="KW-0863">Zinc-finger</keyword>
<dbReference type="GO" id="GO:0003690">
    <property type="term" value="F:double-stranded DNA binding"/>
    <property type="evidence" value="ECO:0007669"/>
    <property type="project" value="UniProtKB-ARBA"/>
</dbReference>
<dbReference type="PANTHER" id="PTHR24394:SF29">
    <property type="entry name" value="MYONEURIN"/>
    <property type="match status" value="1"/>
</dbReference>
<dbReference type="GeneID" id="118406962"/>
<dbReference type="GO" id="GO:0005634">
    <property type="term" value="C:nucleus"/>
    <property type="evidence" value="ECO:0007669"/>
    <property type="project" value="UniProtKB-SubCell"/>
</dbReference>
<evidence type="ECO:0000259" key="13">
    <source>
        <dbReference type="PROSITE" id="PS50157"/>
    </source>
</evidence>
<dbReference type="GO" id="GO:0006357">
    <property type="term" value="P:regulation of transcription by RNA polymerase II"/>
    <property type="evidence" value="ECO:0000318"/>
    <property type="project" value="GO_Central"/>
</dbReference>
<dbReference type="FunFam" id="3.30.160.60:FF:003703">
    <property type="match status" value="1"/>
</dbReference>
<dbReference type="Gene3D" id="3.30.160.60">
    <property type="entry name" value="Classic Zinc Finger"/>
    <property type="match status" value="4"/>
</dbReference>
<dbReference type="PROSITE" id="PS50157">
    <property type="entry name" value="ZINC_FINGER_C2H2_2"/>
    <property type="match status" value="4"/>
</dbReference>
<dbReference type="FunFam" id="3.30.160.60:FF:001646">
    <property type="entry name" value="Uncharacterized protein"/>
    <property type="match status" value="1"/>
</dbReference>
<evidence type="ECO:0000256" key="8">
    <source>
        <dbReference type="ARBA" id="ARBA00023125"/>
    </source>
</evidence>
<dbReference type="FunFam" id="3.30.160.60:FF:001370">
    <property type="entry name" value="Zinc finger protein"/>
    <property type="match status" value="1"/>
</dbReference>
<keyword evidence="10" id="KW-0539">Nucleus</keyword>
<dbReference type="FunFam" id="3.30.160.60:FF:002755">
    <property type="entry name" value="Uncharacterized protein"/>
    <property type="match status" value="1"/>
</dbReference>
<dbReference type="SMART" id="SM00355">
    <property type="entry name" value="ZnF_C2H2"/>
    <property type="match status" value="4"/>
</dbReference>
<feature type="domain" description="C2H2-type" evidence="13">
    <location>
        <begin position="396"/>
        <end position="423"/>
    </location>
</feature>
<dbReference type="RefSeq" id="XP_035663253.1">
    <property type="nucleotide sequence ID" value="XM_035807360.1"/>
</dbReference>
<keyword evidence="6" id="KW-0862">Zinc</keyword>
<dbReference type="InterPro" id="IPR013087">
    <property type="entry name" value="Znf_C2H2_type"/>
</dbReference>
<comment type="subcellular location">
    <subcellularLocation>
        <location evidence="1">Nucleus</location>
    </subcellularLocation>
</comment>
<feature type="region of interest" description="Disordered" evidence="12">
    <location>
        <begin position="263"/>
        <end position="317"/>
    </location>
</feature>
<comment type="similarity">
    <text evidence="2">Belongs to the krueppel C2H2-type zinc-finger protein family.</text>
</comment>
<reference evidence="15" key="2">
    <citation type="submission" date="2025-08" db="UniProtKB">
        <authorList>
            <consortium name="RefSeq"/>
        </authorList>
    </citation>
    <scope>IDENTIFICATION</scope>
    <source>
        <strain evidence="15">S238N-H82</strain>
        <tissue evidence="15">Testes</tissue>
    </source>
</reference>
<feature type="compositionally biased region" description="Basic and acidic residues" evidence="12">
    <location>
        <begin position="276"/>
        <end position="286"/>
    </location>
</feature>
<feature type="domain" description="C2H2-type" evidence="13">
    <location>
        <begin position="340"/>
        <end position="367"/>
    </location>
</feature>